<keyword evidence="3" id="KW-0378">Hydrolase</keyword>
<dbReference type="InterPro" id="IPR001279">
    <property type="entry name" value="Metallo-B-lactamas"/>
</dbReference>
<dbReference type="CDD" id="cd07731">
    <property type="entry name" value="ComA-like_MBL-fold"/>
    <property type="match status" value="1"/>
</dbReference>
<proteinExistence type="predicted"/>
<dbReference type="PANTHER" id="PTHR30619:SF1">
    <property type="entry name" value="RECOMBINATION PROTEIN 2"/>
    <property type="match status" value="1"/>
</dbReference>
<evidence type="ECO:0000259" key="2">
    <source>
        <dbReference type="SMART" id="SM00849"/>
    </source>
</evidence>
<dbReference type="Gene3D" id="3.60.15.10">
    <property type="entry name" value="Ribonuclease Z/Hydroxyacylglutathione hydrolase-like"/>
    <property type="match status" value="1"/>
</dbReference>
<dbReference type="InterPro" id="IPR052159">
    <property type="entry name" value="Competence_DNA_uptake"/>
</dbReference>
<reference evidence="3 4" key="1">
    <citation type="journal article" date="2020" name="Biotechnol. Biofuels">
        <title>New insights from the biogas microbiome by comprehensive genome-resolved metagenomics of nearly 1600 species originating from multiple anaerobic digesters.</title>
        <authorList>
            <person name="Campanaro S."/>
            <person name="Treu L."/>
            <person name="Rodriguez-R L.M."/>
            <person name="Kovalovszki A."/>
            <person name="Ziels R.M."/>
            <person name="Maus I."/>
            <person name="Zhu X."/>
            <person name="Kougias P.G."/>
            <person name="Basile A."/>
            <person name="Luo G."/>
            <person name="Schluter A."/>
            <person name="Konstantinidis K.T."/>
            <person name="Angelidaki I."/>
        </authorList>
    </citation>
    <scope>NUCLEOTIDE SEQUENCE [LARGE SCALE GENOMIC DNA]</scope>
    <source>
        <strain evidence="3">AS06rmzACSIP_65</strain>
    </source>
</reference>
<accession>A0A847D0T2</accession>
<keyword evidence="1" id="KW-0812">Transmembrane</keyword>
<evidence type="ECO:0000313" key="3">
    <source>
        <dbReference type="EMBL" id="NLD25040.1"/>
    </source>
</evidence>
<feature type="domain" description="Metallo-beta-lactamase" evidence="2">
    <location>
        <begin position="52"/>
        <end position="245"/>
    </location>
</feature>
<name>A0A847D0T2_9BACT</name>
<comment type="caution">
    <text evidence="3">The sequence shown here is derived from an EMBL/GenBank/DDBJ whole genome shotgun (WGS) entry which is preliminary data.</text>
</comment>
<dbReference type="AlphaFoldDB" id="A0A847D0T2"/>
<gene>
    <name evidence="3" type="ORF">GX656_00115</name>
</gene>
<dbReference type="PANTHER" id="PTHR30619">
    <property type="entry name" value="DNA INTERNALIZATION/COMPETENCE PROTEIN COMEC/REC2"/>
    <property type="match status" value="1"/>
</dbReference>
<dbReference type="SUPFAM" id="SSF56281">
    <property type="entry name" value="Metallo-hydrolase/oxidoreductase"/>
    <property type="match status" value="1"/>
</dbReference>
<dbReference type="Proteomes" id="UP000545876">
    <property type="component" value="Unassembled WGS sequence"/>
</dbReference>
<dbReference type="InterPro" id="IPR035681">
    <property type="entry name" value="ComA-like_MBL"/>
</dbReference>
<keyword evidence="1" id="KW-0472">Membrane</keyword>
<dbReference type="InterPro" id="IPR036866">
    <property type="entry name" value="RibonucZ/Hydroxyglut_hydro"/>
</dbReference>
<protein>
    <submittedName>
        <fullName evidence="3">MBL fold metallo-hydrolase</fullName>
    </submittedName>
</protein>
<evidence type="ECO:0000256" key="1">
    <source>
        <dbReference type="SAM" id="Phobius"/>
    </source>
</evidence>
<keyword evidence="1" id="KW-1133">Transmembrane helix</keyword>
<feature type="transmembrane region" description="Helical" evidence="1">
    <location>
        <begin position="14"/>
        <end position="35"/>
    </location>
</feature>
<dbReference type="Pfam" id="PF00753">
    <property type="entry name" value="Lactamase_B"/>
    <property type="match status" value="1"/>
</dbReference>
<sequence>MNSTITILKVIRKILINNILSFFFFIFALVFVVVLKKNIVTESQIIFLDVGQGDAILIQQDNYQILVDGGPDDSIMYELAKFMPWFDKKIEKLVLTHPHDDHILGLLILLRKYEIKEILYSKVKYPNLAYDYLKNNYQEILHDVKAGYSFSYNDIFFSVLYPFDREYKQEENLNNESLVIFLHINGYKILLMGDAEVGVEERLLDYNILNGIDILKVGHHCSRSSTSEKFLSFTQPEVAICMCGEGNRFGHPHYETLKKLKERNVQYFITSHEGNIKFSF</sequence>
<organism evidence="3 4">
    <name type="scientific">Candidatus Dojkabacteria bacterium</name>
    <dbReference type="NCBI Taxonomy" id="2099670"/>
    <lineage>
        <taxon>Bacteria</taxon>
        <taxon>Candidatus Dojkabacteria</taxon>
    </lineage>
</organism>
<dbReference type="EMBL" id="JAAZBX010000001">
    <property type="protein sequence ID" value="NLD25040.1"/>
    <property type="molecule type" value="Genomic_DNA"/>
</dbReference>
<dbReference type="SMART" id="SM00849">
    <property type="entry name" value="Lactamase_B"/>
    <property type="match status" value="1"/>
</dbReference>
<evidence type="ECO:0000313" key="4">
    <source>
        <dbReference type="Proteomes" id="UP000545876"/>
    </source>
</evidence>
<dbReference type="GO" id="GO:0016787">
    <property type="term" value="F:hydrolase activity"/>
    <property type="evidence" value="ECO:0007669"/>
    <property type="project" value="UniProtKB-KW"/>
</dbReference>